<dbReference type="EnsemblPlants" id="ORUFI04G03230.2">
    <property type="protein sequence ID" value="ORUFI04G03230.2"/>
    <property type="gene ID" value="ORUFI04G03230"/>
</dbReference>
<reference evidence="2" key="1">
    <citation type="submission" date="2013-06" db="EMBL/GenBank/DDBJ databases">
        <authorList>
            <person name="Zhao Q."/>
        </authorList>
    </citation>
    <scope>NUCLEOTIDE SEQUENCE</scope>
    <source>
        <strain evidence="2">cv. W1943</strain>
    </source>
</reference>
<proteinExistence type="predicted"/>
<evidence type="ECO:0000313" key="2">
    <source>
        <dbReference type="Proteomes" id="UP000008022"/>
    </source>
</evidence>
<dbReference type="Proteomes" id="UP000008022">
    <property type="component" value="Unassembled WGS sequence"/>
</dbReference>
<sequence length="211" mass="23284">MTSSEQLMAPETAAMTVTTKLLAQELTKDLQVNSRRKFEKWDIAITTSEPNINTMLIAIGICNISCFPNDVVPEDHINDSDQSSTLAGCSACCDHATTSENTEDQICISIHVAPFHSSVVPEDHLNDSDQSSTIAGCSTCCDHAMTSENTEDQRFQSIANNMRLVDLKLRMVWFDTFGLHTRIFHVLQLSITHLQGPGVEAMQTCIMLMSS</sequence>
<name>A0A0E0P5C4_ORYRU</name>
<keyword evidence="2" id="KW-1185">Reference proteome</keyword>
<dbReference type="AlphaFoldDB" id="A0A0E0P5C4"/>
<dbReference type="OMA" id="IAGCSTC"/>
<dbReference type="STRING" id="4529.A0A0E0P5C4"/>
<accession>A0A0E0P5C4</accession>
<protein>
    <submittedName>
        <fullName evidence="1">Uncharacterized protein</fullName>
    </submittedName>
</protein>
<organism evidence="1 2">
    <name type="scientific">Oryza rufipogon</name>
    <name type="common">Brownbeard rice</name>
    <name type="synonym">Asian wild rice</name>
    <dbReference type="NCBI Taxonomy" id="4529"/>
    <lineage>
        <taxon>Eukaryota</taxon>
        <taxon>Viridiplantae</taxon>
        <taxon>Streptophyta</taxon>
        <taxon>Embryophyta</taxon>
        <taxon>Tracheophyta</taxon>
        <taxon>Spermatophyta</taxon>
        <taxon>Magnoliopsida</taxon>
        <taxon>Liliopsida</taxon>
        <taxon>Poales</taxon>
        <taxon>Poaceae</taxon>
        <taxon>BOP clade</taxon>
        <taxon>Oryzoideae</taxon>
        <taxon>Oryzeae</taxon>
        <taxon>Oryzinae</taxon>
        <taxon>Oryza</taxon>
    </lineage>
</organism>
<dbReference type="Gramene" id="ORUFI04G03230.2">
    <property type="protein sequence ID" value="ORUFI04G03230.2"/>
    <property type="gene ID" value="ORUFI04G03230"/>
</dbReference>
<evidence type="ECO:0000313" key="1">
    <source>
        <dbReference type="EnsemblPlants" id="ORUFI04G03230.2"/>
    </source>
</evidence>
<reference evidence="1" key="2">
    <citation type="submission" date="2015-06" db="UniProtKB">
        <authorList>
            <consortium name="EnsemblPlants"/>
        </authorList>
    </citation>
    <scope>IDENTIFICATION</scope>
</reference>